<keyword evidence="1" id="KW-0732">Signal</keyword>
<evidence type="ECO:0000313" key="2">
    <source>
        <dbReference type="EMBL" id="NVP02357.1"/>
    </source>
</evidence>
<name>A0A850QRR9_PHODD</name>
<proteinExistence type="predicted"/>
<dbReference type="Proteomes" id="UP000533429">
    <property type="component" value="Unassembled WGS sequence"/>
</dbReference>
<organism evidence="2 3">
    <name type="scientific">Photobacterium damselae subsp. damselae</name>
    <name type="common">Listonella damsela</name>
    <dbReference type="NCBI Taxonomy" id="85581"/>
    <lineage>
        <taxon>Bacteria</taxon>
        <taxon>Pseudomonadati</taxon>
        <taxon>Pseudomonadota</taxon>
        <taxon>Gammaproteobacteria</taxon>
        <taxon>Vibrionales</taxon>
        <taxon>Vibrionaceae</taxon>
        <taxon>Photobacterium</taxon>
    </lineage>
</organism>
<gene>
    <name evidence="2" type="ORF">HWA77_19250</name>
</gene>
<feature type="chain" id="PRO_5032967453" evidence="1">
    <location>
        <begin position="25"/>
        <end position="732"/>
    </location>
</feature>
<dbReference type="AlphaFoldDB" id="A0A850QRR9"/>
<dbReference type="EMBL" id="JABXOR010001217">
    <property type="protein sequence ID" value="NVP02357.1"/>
    <property type="molecule type" value="Genomic_DNA"/>
</dbReference>
<comment type="caution">
    <text evidence="2">The sequence shown here is derived from an EMBL/GenBank/DDBJ whole genome shotgun (WGS) entry which is preliminary data.</text>
</comment>
<dbReference type="PROSITE" id="PS51257">
    <property type="entry name" value="PROKAR_LIPOPROTEIN"/>
    <property type="match status" value="1"/>
</dbReference>
<evidence type="ECO:0000256" key="1">
    <source>
        <dbReference type="SAM" id="SignalP"/>
    </source>
</evidence>
<feature type="signal peptide" evidence="1">
    <location>
        <begin position="1"/>
        <end position="24"/>
    </location>
</feature>
<sequence>MNKLIPIAKILVLFSISLLLTACGGGDDGGDENTPSKEISISAQDTLKLSQFNTQTTIDLRSRVQAENNESLLISDVKTINGDCDILSVDGLSFNVYSRHPDVCRFEYVVKPASGNYAGNAKALAQVIVNEDPKDGEFLPPISRTMLKSESIRFNSSDFVESGYKLDPSSVFALSGTGTSEIGKLSDISESGFTYQAPNTETVVRIFYSVINETDNIVRPGVIYIAIGQNVNVSPNAQDRILDNGTLLEKKIINIEDLVSDVDGDELQLIYARGVIGDVDISGNLELQYDPSSTGLEYVTYIVSDHNGGYGIGLLEFNISTYRPILDTTQQLIFLPPMTLNSSELAVSTGTYYEIGLDGFQGFYPIFTNSLASSYCITQGGRLPTEVELTSMWKNVIKTRVFQSEFKWHSSLPYLTNTESKLVSLIDGQEKSSTDPAYFSCVVSTKDLSWEFSQLFEHTNLGVPINIIEIAHLSDKEVIYRNVKDFKLHAKVVKYLINGKVADPDDVNVTINGNSITIDADLTPSEAPYIQVEVTDDDIIDQSEIITVGITQCEAGTTPEQALETACIYTVGVDNGTRFTLAIPTNIITAEYQGLLDGVKAFGADGVSFITIKDPNTKEWHEYIQGTCDILNIMKIDGRTNWAPGMNMPDFSGEGSREPVVSDDVDHEAMTNWLYYELDHDTTTEGTSPDYGQGFAGLVGQTQVVNQSGDGRIMHKQATGVAYTPASCVSPN</sequence>
<reference evidence="2 3" key="1">
    <citation type="submission" date="2020-06" db="EMBL/GenBank/DDBJ databases">
        <title>Photobacterium damselae subsp. damselae comparative genomics.</title>
        <authorList>
            <person name="Osorio C.R."/>
        </authorList>
    </citation>
    <scope>NUCLEOTIDE SEQUENCE [LARGE SCALE GENOMIC DNA]</scope>
    <source>
        <strain evidence="2 3">TW250/03</strain>
    </source>
</reference>
<accession>A0A850QRR9</accession>
<evidence type="ECO:0000313" key="3">
    <source>
        <dbReference type="Proteomes" id="UP000533429"/>
    </source>
</evidence>
<protein>
    <submittedName>
        <fullName evidence="2">Uncharacterized protein</fullName>
    </submittedName>
</protein>